<comment type="caution">
    <text evidence="2">The sequence shown here is derived from an EMBL/GenBank/DDBJ whole genome shotgun (WGS) entry which is preliminary data.</text>
</comment>
<reference evidence="3" key="2">
    <citation type="submission" date="2023-07" db="EMBL/GenBank/DDBJ databases">
        <title>Duganella aceri sp. nov., isolated from tree sap.</title>
        <authorList>
            <person name="Kim I.S."/>
        </authorList>
    </citation>
    <scope>NUCLEOTIDE SEQUENCE [LARGE SCALE GENOMIC DNA]</scope>
    <source>
        <strain evidence="3">SAP-35</strain>
    </source>
</reference>
<evidence type="ECO:0008006" key="4">
    <source>
        <dbReference type="Google" id="ProtNLM"/>
    </source>
</evidence>
<name>A0ABX0FJ63_9BURK</name>
<keyword evidence="1" id="KW-1133">Transmembrane helix</keyword>
<keyword evidence="1" id="KW-0472">Membrane</keyword>
<dbReference type="RefSeq" id="WP_166101916.1">
    <property type="nucleotide sequence ID" value="NZ_JAADJT010000004.1"/>
</dbReference>
<proteinExistence type="predicted"/>
<dbReference type="InterPro" id="IPR012902">
    <property type="entry name" value="N_methyl_site"/>
</dbReference>
<keyword evidence="1" id="KW-0812">Transmembrane</keyword>
<keyword evidence="3" id="KW-1185">Reference proteome</keyword>
<dbReference type="EMBL" id="JAADJT010000004">
    <property type="protein sequence ID" value="NGZ84598.1"/>
    <property type="molecule type" value="Genomic_DNA"/>
</dbReference>
<evidence type="ECO:0000313" key="3">
    <source>
        <dbReference type="Proteomes" id="UP000666369"/>
    </source>
</evidence>
<gene>
    <name evidence="2" type="ORF">GW587_10040</name>
</gene>
<feature type="transmembrane region" description="Helical" evidence="1">
    <location>
        <begin position="12"/>
        <end position="34"/>
    </location>
</feature>
<accession>A0ABX0FJ63</accession>
<dbReference type="Pfam" id="PF07963">
    <property type="entry name" value="N_methyl"/>
    <property type="match status" value="1"/>
</dbReference>
<protein>
    <recommendedName>
        <fullName evidence="4">Type II secretion system protein</fullName>
    </recommendedName>
</protein>
<sequence>MSIKRRQAGLTLIELVMFMVIVGIAVASVLQVLAMSARSSPDPMRRKQALAIAEGMMEEVRLARFTFCDASDPKAEDPNTANPADCGLAESMGPEPINTRPFDNVNDYVGGGGSATYMADAAGNPFPAGYTAIVAIAADQPLGPAGAQITSSATPASMKVLRITVTVTYDNTNSVVLDGYRTRYAPRSI</sequence>
<dbReference type="Proteomes" id="UP000666369">
    <property type="component" value="Unassembled WGS sequence"/>
</dbReference>
<reference evidence="2 3" key="1">
    <citation type="submission" date="2020-01" db="EMBL/GenBank/DDBJ databases">
        <authorList>
            <person name="Lee S.D."/>
        </authorList>
    </citation>
    <scope>NUCLEOTIDE SEQUENCE [LARGE SCALE GENOMIC DNA]</scope>
    <source>
        <strain evidence="2 3">SAP-35</strain>
    </source>
</reference>
<dbReference type="PROSITE" id="PS00409">
    <property type="entry name" value="PROKAR_NTER_METHYL"/>
    <property type="match status" value="1"/>
</dbReference>
<evidence type="ECO:0000313" key="2">
    <source>
        <dbReference type="EMBL" id="NGZ84598.1"/>
    </source>
</evidence>
<organism evidence="2 3">
    <name type="scientific">Duganella aceris</name>
    <dbReference type="NCBI Taxonomy" id="2703883"/>
    <lineage>
        <taxon>Bacteria</taxon>
        <taxon>Pseudomonadati</taxon>
        <taxon>Pseudomonadota</taxon>
        <taxon>Betaproteobacteria</taxon>
        <taxon>Burkholderiales</taxon>
        <taxon>Oxalobacteraceae</taxon>
        <taxon>Telluria group</taxon>
        <taxon>Duganella</taxon>
    </lineage>
</organism>
<evidence type="ECO:0000256" key="1">
    <source>
        <dbReference type="SAM" id="Phobius"/>
    </source>
</evidence>